<sequence length="351" mass="39555">MTEGPAANEADSETIPVREAHRFDTTRLAELLGDRLGERLVELRQMRGGQSNPTFLVVTDRGEYVLRKQPPGELLPSAHAVDREYRVIEALAKTDVPVPRAVLFCPDREVIGTPFYLMERLRGRIFWEPTLPELPREARAGIYEGMVDALARLHMADWRAIGLADYGRPGNYFARQIGRWSKQWEQSRTRENPAIDRLAEWLPEHVPDSDDTAICHGDFRLDNMIFHATEPRVIGILDWELSTLGHPLADLAYNCLPYINPPEAFRGMRGLDLQALGIPSQDEYVSRYMAKTGRKDALTPFHFAFSLFRIAVILEGVIARGKKGNASSADATSHGERATLLAERGWEIARG</sequence>
<accession>A0A849IA28</accession>
<dbReference type="InterPro" id="IPR002575">
    <property type="entry name" value="Aminoglycoside_PTrfase"/>
</dbReference>
<dbReference type="RefSeq" id="WP_171220167.1">
    <property type="nucleotide sequence ID" value="NZ_JABEPP010000006.1"/>
</dbReference>
<proteinExistence type="predicted"/>
<feature type="domain" description="Aminoglycoside phosphotransferase" evidence="1">
    <location>
        <begin position="43"/>
        <end position="266"/>
    </location>
</feature>
<dbReference type="PANTHER" id="PTHR47829:SF3">
    <property type="entry name" value="AMINOGLYCOSIDE PHOSPHOTRANSFERASE DOMAIN-CONTAINING PROTEIN"/>
    <property type="match status" value="1"/>
</dbReference>
<comment type="caution">
    <text evidence="2">The sequence shown here is derived from an EMBL/GenBank/DDBJ whole genome shotgun (WGS) entry which is preliminary data.</text>
</comment>
<dbReference type="Proteomes" id="UP000564885">
    <property type="component" value="Unassembled WGS sequence"/>
</dbReference>
<dbReference type="Gene3D" id="3.90.1200.10">
    <property type="match status" value="1"/>
</dbReference>
<dbReference type="GO" id="GO:0016740">
    <property type="term" value="F:transferase activity"/>
    <property type="evidence" value="ECO:0007669"/>
    <property type="project" value="UniProtKB-KW"/>
</dbReference>
<organism evidence="2 3">
    <name type="scientific">Enterovirga aerilata</name>
    <dbReference type="NCBI Taxonomy" id="2730920"/>
    <lineage>
        <taxon>Bacteria</taxon>
        <taxon>Pseudomonadati</taxon>
        <taxon>Pseudomonadota</taxon>
        <taxon>Alphaproteobacteria</taxon>
        <taxon>Hyphomicrobiales</taxon>
        <taxon>Methylobacteriaceae</taxon>
        <taxon>Enterovirga</taxon>
    </lineage>
</organism>
<gene>
    <name evidence="2" type="ORF">HJG44_20340</name>
</gene>
<dbReference type="PANTHER" id="PTHR47829">
    <property type="entry name" value="HYDROLASE, PUTATIVE (AFU_ORTHOLOGUE AFUA_1G12880)-RELATED"/>
    <property type="match status" value="1"/>
</dbReference>
<keyword evidence="2" id="KW-0808">Transferase</keyword>
<dbReference type="Gene3D" id="3.30.200.20">
    <property type="entry name" value="Phosphorylase Kinase, domain 1"/>
    <property type="match status" value="1"/>
</dbReference>
<protein>
    <submittedName>
        <fullName evidence="2">Phosphotransferase family protein</fullName>
    </submittedName>
</protein>
<dbReference type="AlphaFoldDB" id="A0A849IA28"/>
<keyword evidence="3" id="KW-1185">Reference proteome</keyword>
<dbReference type="InterPro" id="IPR041726">
    <property type="entry name" value="ACAD10_11_N"/>
</dbReference>
<dbReference type="InterPro" id="IPR011009">
    <property type="entry name" value="Kinase-like_dom_sf"/>
</dbReference>
<evidence type="ECO:0000259" key="1">
    <source>
        <dbReference type="Pfam" id="PF01636"/>
    </source>
</evidence>
<name>A0A849IA28_9HYPH</name>
<dbReference type="InterPro" id="IPR052898">
    <property type="entry name" value="ACAD10-like"/>
</dbReference>
<dbReference type="CDD" id="cd05154">
    <property type="entry name" value="ACAD10_11_N-like"/>
    <property type="match status" value="1"/>
</dbReference>
<dbReference type="EMBL" id="JABEPP010000006">
    <property type="protein sequence ID" value="NNM74714.1"/>
    <property type="molecule type" value="Genomic_DNA"/>
</dbReference>
<evidence type="ECO:0000313" key="3">
    <source>
        <dbReference type="Proteomes" id="UP000564885"/>
    </source>
</evidence>
<dbReference type="Pfam" id="PF01636">
    <property type="entry name" value="APH"/>
    <property type="match status" value="1"/>
</dbReference>
<evidence type="ECO:0000313" key="2">
    <source>
        <dbReference type="EMBL" id="NNM74714.1"/>
    </source>
</evidence>
<dbReference type="SUPFAM" id="SSF56112">
    <property type="entry name" value="Protein kinase-like (PK-like)"/>
    <property type="match status" value="1"/>
</dbReference>
<reference evidence="2 3" key="1">
    <citation type="submission" date="2020-04" db="EMBL/GenBank/DDBJ databases">
        <title>Enterovirga sp. isolate from soil.</title>
        <authorList>
            <person name="Chea S."/>
            <person name="Kim D.-U."/>
        </authorList>
    </citation>
    <scope>NUCLEOTIDE SEQUENCE [LARGE SCALE GENOMIC DNA]</scope>
    <source>
        <strain evidence="2 3">DB1703</strain>
    </source>
</reference>